<evidence type="ECO:0000313" key="1">
    <source>
        <dbReference type="EMBL" id="CAG8729139.1"/>
    </source>
</evidence>
<name>A0ACA9Q0V0_9GLOM</name>
<protein>
    <submittedName>
        <fullName evidence="1">16086_t:CDS:1</fullName>
    </submittedName>
</protein>
<organism evidence="1 2">
    <name type="scientific">Cetraspora pellucida</name>
    <dbReference type="NCBI Taxonomy" id="1433469"/>
    <lineage>
        <taxon>Eukaryota</taxon>
        <taxon>Fungi</taxon>
        <taxon>Fungi incertae sedis</taxon>
        <taxon>Mucoromycota</taxon>
        <taxon>Glomeromycotina</taxon>
        <taxon>Glomeromycetes</taxon>
        <taxon>Diversisporales</taxon>
        <taxon>Gigasporaceae</taxon>
        <taxon>Cetraspora</taxon>
    </lineage>
</organism>
<gene>
    <name evidence="1" type="ORF">SPELUC_LOCUS12980</name>
</gene>
<comment type="caution">
    <text evidence="1">The sequence shown here is derived from an EMBL/GenBank/DDBJ whole genome shotgun (WGS) entry which is preliminary data.</text>
</comment>
<feature type="non-terminal residue" evidence="1">
    <location>
        <position position="1"/>
    </location>
</feature>
<sequence length="77" mass="9161">RLEKETIQLTRLEVLIKLDISLNETPLKEVIYNIEAEEKLHNWKMHLKELTSIKQLTSLSRIMQSKKKQTEKKETIS</sequence>
<evidence type="ECO:0000313" key="2">
    <source>
        <dbReference type="Proteomes" id="UP000789366"/>
    </source>
</evidence>
<accession>A0ACA9Q0V0</accession>
<proteinExistence type="predicted"/>
<dbReference type="EMBL" id="CAJVPW010032601">
    <property type="protein sequence ID" value="CAG8729139.1"/>
    <property type="molecule type" value="Genomic_DNA"/>
</dbReference>
<keyword evidence="2" id="KW-1185">Reference proteome</keyword>
<dbReference type="Proteomes" id="UP000789366">
    <property type="component" value="Unassembled WGS sequence"/>
</dbReference>
<reference evidence="1" key="1">
    <citation type="submission" date="2021-06" db="EMBL/GenBank/DDBJ databases">
        <authorList>
            <person name="Kallberg Y."/>
            <person name="Tangrot J."/>
            <person name="Rosling A."/>
        </authorList>
    </citation>
    <scope>NUCLEOTIDE SEQUENCE</scope>
    <source>
        <strain evidence="1">28 12/20/2015</strain>
    </source>
</reference>